<comment type="caution">
    <text evidence="1">The sequence shown here is derived from an EMBL/GenBank/DDBJ whole genome shotgun (WGS) entry which is preliminary data.</text>
</comment>
<name>A0A431EA91_CAMJU</name>
<proteinExistence type="predicted"/>
<accession>A0A431EA91</accession>
<protein>
    <submittedName>
        <fullName evidence="1">Uncharacterized protein</fullName>
    </submittedName>
</protein>
<organism evidence="1 2">
    <name type="scientific">Campylobacter jejuni</name>
    <dbReference type="NCBI Taxonomy" id="197"/>
    <lineage>
        <taxon>Bacteria</taxon>
        <taxon>Pseudomonadati</taxon>
        <taxon>Campylobacterota</taxon>
        <taxon>Epsilonproteobacteria</taxon>
        <taxon>Campylobacterales</taxon>
        <taxon>Campylobacteraceae</taxon>
        <taxon>Campylobacter</taxon>
    </lineage>
</organism>
<sequence>MQSKAKKLRELCEQALAIDGDCDFGKSSYITSGINRRGVLSIKNIKFFKLPRDPDGVYAIGNYNWNDDAYILARIEWCEEDKRDRAMYLSAIQLEAIRDKFKLTRLGYKNVYRVVGVETDESERQNGFGFLLYTMLLTEYGMNILGDFEQYTGARKLWKRLSETDGIQVDIVNIASCSKEFENIELDSISDSRVWLSQLRYKDLNNKPKGAKSKEELKEIKVANNLRLISKNVGYKMKIEYLPDSFINTLRLG</sequence>
<reference evidence="1 2" key="1">
    <citation type="journal article" date="2019" name="Appl. Environ. Microbiol.">
        <title>Population genetics and characterization of Campylobacter jejuni isolates in western jackdaws and game birds in Finland.</title>
        <authorList>
            <person name="Kovanen S."/>
            <person name="Rossi M."/>
            <person name="Pohja-Mykra M."/>
            <person name="Nieminen T."/>
            <person name="Raunio-Saarnisto M."/>
            <person name="Sauvala M."/>
            <person name="Fredriksson-Ahomaa M."/>
            <person name="Hanninen M.L."/>
            <person name="Kivisto R."/>
        </authorList>
    </citation>
    <scope>NUCLEOTIDE SEQUENCE [LARGE SCALE GENOMIC DNA]</scope>
    <source>
        <strain evidence="1 2">CB313</strain>
    </source>
</reference>
<evidence type="ECO:0000313" key="2">
    <source>
        <dbReference type="Proteomes" id="UP000288507"/>
    </source>
</evidence>
<evidence type="ECO:0000313" key="1">
    <source>
        <dbReference type="EMBL" id="RTJ78323.1"/>
    </source>
</evidence>
<dbReference type="EMBL" id="PRBV01000014">
    <property type="protein sequence ID" value="RTJ78323.1"/>
    <property type="molecule type" value="Genomic_DNA"/>
</dbReference>
<dbReference type="Proteomes" id="UP000288507">
    <property type="component" value="Unassembled WGS sequence"/>
</dbReference>
<dbReference type="AlphaFoldDB" id="A0A431EA91"/>
<dbReference type="RefSeq" id="WP_126232440.1">
    <property type="nucleotide sequence ID" value="NZ_PRBV01000014.1"/>
</dbReference>
<gene>
    <name evidence="1" type="ORF">C3H57_08430</name>
</gene>